<dbReference type="InterPro" id="IPR005123">
    <property type="entry name" value="Oxoglu/Fe-dep_dioxygenase_dom"/>
</dbReference>
<dbReference type="GO" id="GO:0070988">
    <property type="term" value="P:demethylation"/>
    <property type="evidence" value="ECO:0007669"/>
    <property type="project" value="InterPro"/>
</dbReference>
<dbReference type="GO" id="GO:0016491">
    <property type="term" value="F:oxidoreductase activity"/>
    <property type="evidence" value="ECO:0007669"/>
    <property type="project" value="TreeGrafter"/>
</dbReference>
<dbReference type="Gene3D" id="2.60.120.590">
    <property type="entry name" value="Alpha-ketoglutarate-dependent dioxygenase AlkB-like"/>
    <property type="match status" value="1"/>
</dbReference>
<dbReference type="Pfam" id="PF13532">
    <property type="entry name" value="2OG-FeII_Oxy_2"/>
    <property type="match status" value="1"/>
</dbReference>
<evidence type="ECO:0000313" key="3">
    <source>
        <dbReference type="Proteomes" id="UP000069205"/>
    </source>
</evidence>
<organism evidence="2 3">
    <name type="scientific">Nitrospira moscoviensis</name>
    <dbReference type="NCBI Taxonomy" id="42253"/>
    <lineage>
        <taxon>Bacteria</taxon>
        <taxon>Pseudomonadati</taxon>
        <taxon>Nitrospirota</taxon>
        <taxon>Nitrospiria</taxon>
        <taxon>Nitrospirales</taxon>
        <taxon>Nitrospiraceae</taxon>
        <taxon>Nitrospira</taxon>
    </lineage>
</organism>
<sequence length="189" mass="21509">MLLPFLEPVPPSGFHYLPNWISPAEEAELLAHLEALSFAPVRMHGVVAKRTVVHFGWDYGYESWRITPTRPIPDWLLPLRGRAARLMQKPEDAVEEVLVTRYGSGAGIGWHRDAPMFGPTVVGVSLKGTCRMRFQREVKGMRETAEQILEPRSAYMLSGSARFSWQHSIPPTKTLRYSMTFRTVRSTSR</sequence>
<name>A0A0K2GG30_NITMO</name>
<dbReference type="PANTHER" id="PTHR12463:SF1">
    <property type="entry name" value="2-OXOGLUTARATE AND FE-DEPENDENT OXYGENASE FAMILY PROTEIN"/>
    <property type="match status" value="1"/>
</dbReference>
<dbReference type="PANTHER" id="PTHR12463">
    <property type="entry name" value="OXYGENASE-RELATED"/>
    <property type="match status" value="1"/>
</dbReference>
<dbReference type="InterPro" id="IPR037151">
    <property type="entry name" value="AlkB-like_sf"/>
</dbReference>
<reference evidence="2 3" key="1">
    <citation type="journal article" date="2015" name="Proc. Natl. Acad. Sci. U.S.A.">
        <title>Expanded metabolic versatility of ubiquitous nitrite-oxidizing bacteria from the genus Nitrospira.</title>
        <authorList>
            <person name="Koch H."/>
            <person name="Lucker S."/>
            <person name="Albertsen M."/>
            <person name="Kitzinger K."/>
            <person name="Herbold C."/>
            <person name="Spieck E."/>
            <person name="Nielsen P.H."/>
            <person name="Wagner M."/>
            <person name="Daims H."/>
        </authorList>
    </citation>
    <scope>NUCLEOTIDE SEQUENCE [LARGE SCALE GENOMIC DNA]</scope>
    <source>
        <strain evidence="2 3">NSP M-1</strain>
    </source>
</reference>
<dbReference type="EMBL" id="CP011801">
    <property type="protein sequence ID" value="ALA59582.1"/>
    <property type="molecule type" value="Genomic_DNA"/>
</dbReference>
<dbReference type="AlphaFoldDB" id="A0A0K2GG30"/>
<dbReference type="InterPro" id="IPR027450">
    <property type="entry name" value="AlkB-like"/>
</dbReference>
<evidence type="ECO:0000313" key="2">
    <source>
        <dbReference type="EMBL" id="ALA59582.1"/>
    </source>
</evidence>
<dbReference type="PATRIC" id="fig|42253.5.peg.3136"/>
<dbReference type="Proteomes" id="UP000069205">
    <property type="component" value="Chromosome"/>
</dbReference>
<dbReference type="RefSeq" id="WP_053380566.1">
    <property type="nucleotide sequence ID" value="NZ_CP011801.1"/>
</dbReference>
<feature type="domain" description="Fe2OG dioxygenase" evidence="1">
    <location>
        <begin position="93"/>
        <end position="185"/>
    </location>
</feature>
<proteinExistence type="predicted"/>
<dbReference type="OrthoDB" id="278699at2"/>
<evidence type="ECO:0000259" key="1">
    <source>
        <dbReference type="PROSITE" id="PS51471"/>
    </source>
</evidence>
<keyword evidence="3" id="KW-1185">Reference proteome</keyword>
<dbReference type="KEGG" id="nmv:NITMOv2_3183"/>
<accession>A0A0K2GG30</accession>
<dbReference type="STRING" id="42253.NITMOv2_3183"/>
<protein>
    <submittedName>
        <fullName evidence="2">TobX protein</fullName>
    </submittedName>
</protein>
<gene>
    <name evidence="2" type="primary">tobX</name>
    <name evidence="2" type="ORF">NITMOv2_3183</name>
</gene>
<dbReference type="PROSITE" id="PS51471">
    <property type="entry name" value="FE2OG_OXY"/>
    <property type="match status" value="1"/>
</dbReference>
<dbReference type="GO" id="GO:0032451">
    <property type="term" value="F:demethylase activity"/>
    <property type="evidence" value="ECO:0007669"/>
    <property type="project" value="TreeGrafter"/>
</dbReference>
<dbReference type="SUPFAM" id="SSF51197">
    <property type="entry name" value="Clavaminate synthase-like"/>
    <property type="match status" value="1"/>
</dbReference>
<dbReference type="InterPro" id="IPR032857">
    <property type="entry name" value="ALKBH4"/>
</dbReference>